<dbReference type="InterPro" id="IPR003786">
    <property type="entry name" value="FdhD"/>
</dbReference>
<comment type="similarity">
    <text evidence="3">Belongs to the FdhD family.</text>
</comment>
<dbReference type="SUPFAM" id="SSF53927">
    <property type="entry name" value="Cytidine deaminase-like"/>
    <property type="match status" value="1"/>
</dbReference>
<dbReference type="InterPro" id="IPR016193">
    <property type="entry name" value="Cytidine_deaminase-like"/>
</dbReference>
<gene>
    <name evidence="3 4" type="primary">fdhD</name>
    <name evidence="4" type="ORF">FPL14_20570</name>
</gene>
<comment type="subcellular location">
    <subcellularLocation>
        <location evidence="3">Cytoplasm</location>
    </subcellularLocation>
</comment>
<dbReference type="Proteomes" id="UP000515679">
    <property type="component" value="Chromosome"/>
</dbReference>
<protein>
    <recommendedName>
        <fullName evidence="3">Sulfur carrier protein FdhD</fullName>
    </recommendedName>
</protein>
<dbReference type="Gene3D" id="3.10.20.10">
    <property type="match status" value="1"/>
</dbReference>
<evidence type="ECO:0000313" key="5">
    <source>
        <dbReference type="Proteomes" id="UP000515679"/>
    </source>
</evidence>
<dbReference type="PIRSF" id="PIRSF015626">
    <property type="entry name" value="FdhD"/>
    <property type="match status" value="1"/>
</dbReference>
<reference evidence="4 5" key="1">
    <citation type="submission" date="2019-07" db="EMBL/GenBank/DDBJ databases">
        <authorList>
            <person name="Kim J.K."/>
            <person name="Cheong H.-M."/>
            <person name="Choi Y."/>
            <person name="Hwang K.J."/>
            <person name="Lee S."/>
            <person name="Choi C."/>
        </authorList>
    </citation>
    <scope>NUCLEOTIDE SEQUENCE [LARGE SCALE GENOMIC DNA]</scope>
    <source>
        <strain evidence="4 5">KS 22</strain>
    </source>
</reference>
<keyword evidence="1 3" id="KW-0963">Cytoplasm</keyword>
<dbReference type="NCBIfam" id="TIGR00129">
    <property type="entry name" value="fdhD_narQ"/>
    <property type="match status" value="1"/>
</dbReference>
<keyword evidence="4" id="KW-0808">Transferase</keyword>
<dbReference type="GO" id="GO:0006777">
    <property type="term" value="P:Mo-molybdopterin cofactor biosynthetic process"/>
    <property type="evidence" value="ECO:0007669"/>
    <property type="project" value="UniProtKB-UniRule"/>
</dbReference>
<dbReference type="Gene3D" id="3.40.140.10">
    <property type="entry name" value="Cytidine Deaminase, domain 2"/>
    <property type="match status" value="1"/>
</dbReference>
<dbReference type="GO" id="GO:0005737">
    <property type="term" value="C:cytoplasm"/>
    <property type="evidence" value="ECO:0007669"/>
    <property type="project" value="UniProtKB-SubCell"/>
</dbReference>
<keyword evidence="5" id="KW-1185">Reference proteome</keyword>
<dbReference type="GO" id="GO:0097163">
    <property type="term" value="F:sulfur carrier activity"/>
    <property type="evidence" value="ECO:0007669"/>
    <property type="project" value="UniProtKB-UniRule"/>
</dbReference>
<dbReference type="GO" id="GO:0016783">
    <property type="term" value="F:sulfurtransferase activity"/>
    <property type="evidence" value="ECO:0007669"/>
    <property type="project" value="InterPro"/>
</dbReference>
<evidence type="ECO:0000256" key="1">
    <source>
        <dbReference type="ARBA" id="ARBA00022490"/>
    </source>
</evidence>
<dbReference type="KEGG" id="cchl:FPL14_20570"/>
<feature type="active site" description="Cysteine persulfide intermediate" evidence="3">
    <location>
        <position position="107"/>
    </location>
</feature>
<dbReference type="PANTHER" id="PTHR30592:SF1">
    <property type="entry name" value="SULFUR CARRIER PROTEIN FDHD"/>
    <property type="match status" value="1"/>
</dbReference>
<evidence type="ECO:0000256" key="3">
    <source>
        <dbReference type="HAMAP-Rule" id="MF_00187"/>
    </source>
</evidence>
<dbReference type="RefSeq" id="WP_182299537.1">
    <property type="nucleotide sequence ID" value="NZ_CP041969.1"/>
</dbReference>
<keyword evidence="2 3" id="KW-0501">Molybdenum cofactor biosynthesis</keyword>
<dbReference type="PANTHER" id="PTHR30592">
    <property type="entry name" value="FORMATE DEHYDROGENASE"/>
    <property type="match status" value="1"/>
</dbReference>
<accession>A0A7G5C269</accession>
<comment type="caution">
    <text evidence="3">Lacks conserved residue(s) required for the propagation of feature annotation.</text>
</comment>
<proteinExistence type="inferred from homology"/>
<dbReference type="Pfam" id="PF02634">
    <property type="entry name" value="FdhD-NarQ"/>
    <property type="match status" value="1"/>
</dbReference>
<comment type="function">
    <text evidence="3">Required for formate dehydrogenase (FDH) activity. Acts as a sulfur carrier protein that transfers sulfur from IscS to the molybdenum cofactor prior to its insertion into FDH.</text>
</comment>
<dbReference type="AlphaFoldDB" id="A0A7G5C269"/>
<organism evidence="4 5">
    <name type="scientific">Cohnella cholangitidis</name>
    <dbReference type="NCBI Taxonomy" id="2598458"/>
    <lineage>
        <taxon>Bacteria</taxon>
        <taxon>Bacillati</taxon>
        <taxon>Bacillota</taxon>
        <taxon>Bacilli</taxon>
        <taxon>Bacillales</taxon>
        <taxon>Paenibacillaceae</taxon>
        <taxon>Cohnella</taxon>
    </lineage>
</organism>
<sequence>MEQQSCVTWRTTKINGDHCAEVEDDVAAEFPLTIRLDGEEFATIVCSPSDLTDLVVGFLASEGVIRSTDDIKGLSIDEDRGFAYVELHRPQSTAKEFHSKRIVGSCCGKSRQFYFHNDARTAKTLIGGTTISAERCFELMKRMQLSSIDFHLTGGFHNAALCDNEDLIEVRTDIGRHNALDKLFGHSLRRKLPTKQCVIAFSGRLSSEVVLKAAKIGCPILLSKSAPTDLALRLAEDLGITCVGFIRADSMNIYTHRERITGL</sequence>
<evidence type="ECO:0000313" key="4">
    <source>
        <dbReference type="EMBL" id="QMV43303.1"/>
    </source>
</evidence>
<evidence type="ECO:0000256" key="2">
    <source>
        <dbReference type="ARBA" id="ARBA00023150"/>
    </source>
</evidence>
<dbReference type="HAMAP" id="MF_00187">
    <property type="entry name" value="FdhD"/>
    <property type="match status" value="1"/>
</dbReference>
<name>A0A7G5C269_9BACL</name>
<dbReference type="EMBL" id="CP041969">
    <property type="protein sequence ID" value="QMV43303.1"/>
    <property type="molecule type" value="Genomic_DNA"/>
</dbReference>